<evidence type="ECO:0000256" key="4">
    <source>
        <dbReference type="ARBA" id="ARBA00022630"/>
    </source>
</evidence>
<keyword evidence="6 9" id="KW-0560">Oxidoreductase</keyword>
<dbReference type="InterPro" id="IPR002938">
    <property type="entry name" value="FAD-bd"/>
</dbReference>
<keyword evidence="5" id="KW-0274">FAD</keyword>
<reference evidence="9 10" key="1">
    <citation type="submission" date="2021-10" db="EMBL/GenBank/DDBJ databases">
        <authorList>
            <person name="Koch H."/>
        </authorList>
    </citation>
    <scope>NUCLEOTIDE SEQUENCE [LARGE SCALE GENOMIC DNA]</scope>
    <source>
        <strain evidence="9">6680</strain>
    </source>
</reference>
<dbReference type="RefSeq" id="WP_239795525.1">
    <property type="nucleotide sequence ID" value="NZ_OU912926.1"/>
</dbReference>
<keyword evidence="10" id="KW-1185">Reference proteome</keyword>
<dbReference type="EMBL" id="OU912926">
    <property type="protein sequence ID" value="CAG9931422.1"/>
    <property type="molecule type" value="Genomic_DNA"/>
</dbReference>
<evidence type="ECO:0000256" key="5">
    <source>
        <dbReference type="ARBA" id="ARBA00022827"/>
    </source>
</evidence>
<evidence type="ECO:0000313" key="10">
    <source>
        <dbReference type="Proteomes" id="UP000839052"/>
    </source>
</evidence>
<dbReference type="GO" id="GO:0016491">
    <property type="term" value="F:oxidoreductase activity"/>
    <property type="evidence" value="ECO:0007669"/>
    <property type="project" value="UniProtKB-KW"/>
</dbReference>
<dbReference type="Gene3D" id="3.30.9.10">
    <property type="entry name" value="D-Amino Acid Oxidase, subunit A, domain 2"/>
    <property type="match status" value="1"/>
</dbReference>
<sequence>MNAHCDIAIIGGGPVGTALMLALRDSGLQIVMLEARKMEHVSADPRALALSSGSRQLLERLGVWKGITQVSLIKTIHVSQKNSFGRTLLRAKELKVPELGYVLPYTALQNALQSALKGSKSTCLTGAVVTQLQSTSNGASIHYQHAGIDHQLEARLAVVADGGKLLEAAHPPEIRDYGQSAVIAHVTCTHPQPDIAFERFTMQGPLALLPFRDGYELVWTAPHEMAQEILRWNDAAFLAQLHQHFGDRAGKFLTIGERACFPLRLKRAPKITLPHTVLIGNAAQTLHPVAGQGFNMGLRDAWELAQEILNCAPETLGSDAMLTNYRKQRQFDRQAGIHFTDGLVRLFSNDLLLLKSGRAAALTLLDCLPGAKKFVARRMMFGTNG</sequence>
<dbReference type="Gene3D" id="3.50.50.60">
    <property type="entry name" value="FAD/NAD(P)-binding domain"/>
    <property type="match status" value="2"/>
</dbReference>
<keyword evidence="4" id="KW-0285">Flavoprotein</keyword>
<evidence type="ECO:0000256" key="7">
    <source>
        <dbReference type="ARBA" id="ARBA00023033"/>
    </source>
</evidence>
<dbReference type="Proteomes" id="UP000839052">
    <property type="component" value="Chromosome"/>
</dbReference>
<feature type="domain" description="FAD-binding" evidence="8">
    <location>
        <begin position="5"/>
        <end position="330"/>
    </location>
</feature>
<comment type="cofactor">
    <cofactor evidence="1">
        <name>FAD</name>
        <dbReference type="ChEBI" id="CHEBI:57692"/>
    </cofactor>
</comment>
<evidence type="ECO:0000259" key="8">
    <source>
        <dbReference type="Pfam" id="PF01494"/>
    </source>
</evidence>
<comment type="similarity">
    <text evidence="3">Belongs to the UbiH/COQ6 family.</text>
</comment>
<dbReference type="PRINTS" id="PR00420">
    <property type="entry name" value="RNGMNOXGNASE"/>
</dbReference>
<keyword evidence="7" id="KW-0503">Monooxygenase</keyword>
<evidence type="ECO:0000256" key="3">
    <source>
        <dbReference type="ARBA" id="ARBA00005349"/>
    </source>
</evidence>
<dbReference type="PANTHER" id="PTHR43876">
    <property type="entry name" value="UBIQUINONE BIOSYNTHESIS MONOOXYGENASE COQ6, MITOCHONDRIAL"/>
    <property type="match status" value="1"/>
</dbReference>
<evidence type="ECO:0000313" key="9">
    <source>
        <dbReference type="EMBL" id="CAG9931422.1"/>
    </source>
</evidence>
<dbReference type="Pfam" id="PF01494">
    <property type="entry name" value="FAD_binding_3"/>
    <property type="match status" value="1"/>
</dbReference>
<proteinExistence type="inferred from homology"/>
<dbReference type="InterPro" id="IPR018168">
    <property type="entry name" value="Ubi_Hdrlase_CS"/>
</dbReference>
<dbReference type="NCBIfam" id="TIGR01988">
    <property type="entry name" value="Ubi-OHases"/>
    <property type="match status" value="1"/>
</dbReference>
<dbReference type="PROSITE" id="PS01304">
    <property type="entry name" value="UBIH"/>
    <property type="match status" value="1"/>
</dbReference>
<organism evidence="9 10">
    <name type="scientific">Candidatus Nitrotoga arctica</name>
    <dbReference type="NCBI Taxonomy" id="453162"/>
    <lineage>
        <taxon>Bacteria</taxon>
        <taxon>Pseudomonadati</taxon>
        <taxon>Pseudomonadota</taxon>
        <taxon>Betaproteobacteria</taxon>
        <taxon>Nitrosomonadales</taxon>
        <taxon>Gallionellaceae</taxon>
        <taxon>Candidatus Nitrotoga</taxon>
    </lineage>
</organism>
<comment type="pathway">
    <text evidence="2">Cofactor biosynthesis; ubiquinone biosynthesis.</text>
</comment>
<evidence type="ECO:0000256" key="2">
    <source>
        <dbReference type="ARBA" id="ARBA00004749"/>
    </source>
</evidence>
<dbReference type="InterPro" id="IPR051205">
    <property type="entry name" value="UbiH/COQ6_monooxygenase"/>
</dbReference>
<accession>A0ABN8AJP7</accession>
<protein>
    <submittedName>
        <fullName evidence="9">2-octaprenyl-6-methoxyphenol hydroxylase</fullName>
        <ecNumber evidence="9">1.14.13.-</ecNumber>
    </submittedName>
</protein>
<dbReference type="PANTHER" id="PTHR43876:SF7">
    <property type="entry name" value="UBIQUINONE BIOSYNTHESIS MONOOXYGENASE COQ6, MITOCHONDRIAL"/>
    <property type="match status" value="1"/>
</dbReference>
<name>A0ABN8AJP7_9PROT</name>
<dbReference type="EC" id="1.14.13.-" evidence="9"/>
<dbReference type="SUPFAM" id="SSF51905">
    <property type="entry name" value="FAD/NAD(P)-binding domain"/>
    <property type="match status" value="1"/>
</dbReference>
<evidence type="ECO:0000256" key="6">
    <source>
        <dbReference type="ARBA" id="ARBA00023002"/>
    </source>
</evidence>
<gene>
    <name evidence="9" type="ORF">NTG6680_0169</name>
</gene>
<evidence type="ECO:0000256" key="1">
    <source>
        <dbReference type="ARBA" id="ARBA00001974"/>
    </source>
</evidence>
<dbReference type="InterPro" id="IPR010971">
    <property type="entry name" value="UbiH/COQ6"/>
</dbReference>
<dbReference type="InterPro" id="IPR036188">
    <property type="entry name" value="FAD/NAD-bd_sf"/>
</dbReference>